<proteinExistence type="predicted"/>
<sequence length="131" mass="14461">MPVPPTACSCGCREKDPALAHFGNRVATELTRLIQWADAPPTRGQAATWYARMGHRIDGHRDRKDEAGALARHLDAELGHLWVFLLEEGVDPANNRAERALRFAVLRPPSPILVEAVTCSFQGKAPDVSWI</sequence>
<reference evidence="1" key="1">
    <citation type="journal article" date="2020" name="mSystems">
        <title>Genome- and Community-Level Interaction Insights into Carbon Utilization and Element Cycling Functions of Hydrothermarchaeota in Hydrothermal Sediment.</title>
        <authorList>
            <person name="Zhou Z."/>
            <person name="Liu Y."/>
            <person name="Xu W."/>
            <person name="Pan J."/>
            <person name="Luo Z.H."/>
            <person name="Li M."/>
        </authorList>
    </citation>
    <scope>NUCLEOTIDE SEQUENCE [LARGE SCALE GENOMIC DNA]</scope>
    <source>
        <strain evidence="1">SpSt-456</strain>
    </source>
</reference>
<gene>
    <name evidence="1" type="ORF">ENS06_09190</name>
</gene>
<comment type="caution">
    <text evidence="1">The sequence shown here is derived from an EMBL/GenBank/DDBJ whole genome shotgun (WGS) entry which is preliminary data.</text>
</comment>
<organism evidence="1">
    <name type="scientific">Desulfacinum infernum</name>
    <dbReference type="NCBI Taxonomy" id="35837"/>
    <lineage>
        <taxon>Bacteria</taxon>
        <taxon>Pseudomonadati</taxon>
        <taxon>Thermodesulfobacteriota</taxon>
        <taxon>Syntrophobacteria</taxon>
        <taxon>Syntrophobacterales</taxon>
        <taxon>Syntrophobacteraceae</taxon>
        <taxon>Desulfacinum</taxon>
    </lineage>
</organism>
<evidence type="ECO:0008006" key="2">
    <source>
        <dbReference type="Google" id="ProtNLM"/>
    </source>
</evidence>
<dbReference type="EMBL" id="DSTK01000027">
    <property type="protein sequence ID" value="HFK97479.1"/>
    <property type="molecule type" value="Genomic_DNA"/>
</dbReference>
<dbReference type="AlphaFoldDB" id="A0A832EJG1"/>
<protein>
    <recommendedName>
        <fullName evidence="2">Transposase IS66 family protein</fullName>
    </recommendedName>
</protein>
<evidence type="ECO:0000313" key="1">
    <source>
        <dbReference type="EMBL" id="HFK97479.1"/>
    </source>
</evidence>
<accession>A0A832EJG1</accession>
<name>A0A832EJG1_9BACT</name>